<dbReference type="Proteomes" id="UP001597059">
    <property type="component" value="Unassembled WGS sequence"/>
</dbReference>
<keyword evidence="2" id="KW-1185">Reference proteome</keyword>
<name>A0ABW4AW50_9GAMM</name>
<evidence type="ECO:0000313" key="1">
    <source>
        <dbReference type="EMBL" id="MFD1382132.1"/>
    </source>
</evidence>
<sequence length="122" mass="14568">MTHQIVPFSVIEQVIKRGQSADSPQVLYHYLETSEQYAEQLGIADAYGMHRRVYQVLLETVCDSEIPWHWRELCLDMIHRPLRQLQRFVITDQDAKEYYCLEHELRTLSHYFLVGEKTRSIQ</sequence>
<dbReference type="EMBL" id="JBHTMN010000003">
    <property type="protein sequence ID" value="MFD1382132.1"/>
    <property type="molecule type" value="Genomic_DNA"/>
</dbReference>
<accession>A0ABW4AW50</accession>
<reference evidence="2" key="1">
    <citation type="journal article" date="2019" name="Int. J. Syst. Evol. Microbiol.">
        <title>The Global Catalogue of Microorganisms (GCM) 10K type strain sequencing project: providing services to taxonomists for standard genome sequencing and annotation.</title>
        <authorList>
            <consortium name="The Broad Institute Genomics Platform"/>
            <consortium name="The Broad Institute Genome Sequencing Center for Infectious Disease"/>
            <person name="Wu L."/>
            <person name="Ma J."/>
        </authorList>
    </citation>
    <scope>NUCLEOTIDE SEQUENCE [LARGE SCALE GENOMIC DNA]</scope>
    <source>
        <strain evidence="2">JCM 30774</strain>
    </source>
</reference>
<comment type="caution">
    <text evidence="1">The sequence shown here is derived from an EMBL/GenBank/DDBJ whole genome shotgun (WGS) entry which is preliminary data.</text>
</comment>
<dbReference type="RefSeq" id="WP_377364816.1">
    <property type="nucleotide sequence ID" value="NZ_JBHTMN010000003.1"/>
</dbReference>
<organism evidence="1 2">
    <name type="scientific">Rhodanobacter aciditrophus</name>
    <dbReference type="NCBI Taxonomy" id="1623218"/>
    <lineage>
        <taxon>Bacteria</taxon>
        <taxon>Pseudomonadati</taxon>
        <taxon>Pseudomonadota</taxon>
        <taxon>Gammaproteobacteria</taxon>
        <taxon>Lysobacterales</taxon>
        <taxon>Rhodanobacteraceae</taxon>
        <taxon>Rhodanobacter</taxon>
    </lineage>
</organism>
<protein>
    <submittedName>
        <fullName evidence="1">Uncharacterized protein</fullName>
    </submittedName>
</protein>
<gene>
    <name evidence="1" type="ORF">ACFQ45_02055</name>
</gene>
<evidence type="ECO:0000313" key="2">
    <source>
        <dbReference type="Proteomes" id="UP001597059"/>
    </source>
</evidence>
<proteinExistence type="predicted"/>